<dbReference type="PANTHER" id="PTHR10887:SF495">
    <property type="entry name" value="HELICASE SENATAXIN ISOFORM X1-RELATED"/>
    <property type="match status" value="1"/>
</dbReference>
<dbReference type="AlphaFoldDB" id="A0AA36NHU0"/>
<evidence type="ECO:0000313" key="6">
    <source>
        <dbReference type="EMBL" id="CAJ1407707.1"/>
    </source>
</evidence>
<dbReference type="Pfam" id="PF13087">
    <property type="entry name" value="AAA_12"/>
    <property type="match status" value="1"/>
</dbReference>
<evidence type="ECO:0000256" key="1">
    <source>
        <dbReference type="ARBA" id="ARBA00022741"/>
    </source>
</evidence>
<dbReference type="PANTHER" id="PTHR10887">
    <property type="entry name" value="DNA2/NAM7 HELICASE FAMILY"/>
    <property type="match status" value="1"/>
</dbReference>
<dbReference type="EMBL" id="CAUJNA010003686">
    <property type="protein sequence ID" value="CAJ1407707.1"/>
    <property type="molecule type" value="Genomic_DNA"/>
</dbReference>
<keyword evidence="1" id="KW-0547">Nucleotide-binding</keyword>
<feature type="domain" description="DNA2/NAM7 helicase-like C-terminal" evidence="5">
    <location>
        <begin position="46"/>
        <end position="266"/>
    </location>
</feature>
<dbReference type="Gene3D" id="3.40.50.300">
    <property type="entry name" value="P-loop containing nucleotide triphosphate hydrolases"/>
    <property type="match status" value="1"/>
</dbReference>
<dbReference type="GO" id="GO:0005524">
    <property type="term" value="F:ATP binding"/>
    <property type="evidence" value="ECO:0007669"/>
    <property type="project" value="UniProtKB-KW"/>
</dbReference>
<dbReference type="CDD" id="cd18808">
    <property type="entry name" value="SF1_C_Upf1"/>
    <property type="match status" value="1"/>
</dbReference>
<dbReference type="GO" id="GO:0016787">
    <property type="term" value="F:hydrolase activity"/>
    <property type="evidence" value="ECO:0007669"/>
    <property type="project" value="UniProtKB-KW"/>
</dbReference>
<gene>
    <name evidence="6" type="ORF">EVOR1521_LOCUS29339</name>
</gene>
<evidence type="ECO:0000259" key="5">
    <source>
        <dbReference type="Pfam" id="PF13087"/>
    </source>
</evidence>
<dbReference type="InterPro" id="IPR047187">
    <property type="entry name" value="SF1_C_Upf1"/>
</dbReference>
<proteinExistence type="predicted"/>
<dbReference type="InterPro" id="IPR027417">
    <property type="entry name" value="P-loop_NTPase"/>
</dbReference>
<dbReference type="FunFam" id="3.40.50.300:FF:000326">
    <property type="entry name" value="P-loop containing nucleoside triphosphate hydrolase"/>
    <property type="match status" value="1"/>
</dbReference>
<evidence type="ECO:0000313" key="7">
    <source>
        <dbReference type="Proteomes" id="UP001178507"/>
    </source>
</evidence>
<name>A0AA36NHU0_9DINO</name>
<organism evidence="6 7">
    <name type="scientific">Effrenium voratum</name>
    <dbReference type="NCBI Taxonomy" id="2562239"/>
    <lineage>
        <taxon>Eukaryota</taxon>
        <taxon>Sar</taxon>
        <taxon>Alveolata</taxon>
        <taxon>Dinophyceae</taxon>
        <taxon>Suessiales</taxon>
        <taxon>Symbiodiniaceae</taxon>
        <taxon>Effrenium</taxon>
    </lineage>
</organism>
<dbReference type="GO" id="GO:0005694">
    <property type="term" value="C:chromosome"/>
    <property type="evidence" value="ECO:0007669"/>
    <property type="project" value="UniProtKB-ARBA"/>
</dbReference>
<dbReference type="InterPro" id="IPR045055">
    <property type="entry name" value="DNA2/NAM7-like"/>
</dbReference>
<accession>A0AA36NHU0</accession>
<comment type="caution">
    <text evidence="6">The sequence shown here is derived from an EMBL/GenBank/DDBJ whole genome shotgun (WGS) entry which is preliminary data.</text>
</comment>
<keyword evidence="3" id="KW-0347">Helicase</keyword>
<dbReference type="InterPro" id="IPR041679">
    <property type="entry name" value="DNA2/NAM7-like_C"/>
</dbReference>
<dbReference type="GO" id="GO:0004386">
    <property type="term" value="F:helicase activity"/>
    <property type="evidence" value="ECO:0007669"/>
    <property type="project" value="UniProtKB-KW"/>
</dbReference>
<sequence>MATNWGLSRLVLVGDPKQLRPISSFNSHKFSQEDLDVLAPFAQERQSVFEAFQRHRRPCMLQVQYRMQPELCTYPSERFYDGELVTAPSLARRPMAVGDGFVFKEGTSGHPVIFVDTCDLGGSEEQVRLGGSISLQNRLEARVVSMLLQGFQEAGVESSRLSVISAYSGQNSLLAQVLHGASPAERLYQRKMRSMLIRRKGIDPLEREAHPRIGTVDGFQGNENDFIIFSAVRSSPQGTCGFLADRHRLCVLLTRARHGLVVVGDSSTLQRDPEWAAWLQAEKQVVTVDAAVLQGRN</sequence>
<evidence type="ECO:0000256" key="2">
    <source>
        <dbReference type="ARBA" id="ARBA00022801"/>
    </source>
</evidence>
<protein>
    <recommendedName>
        <fullName evidence="5">DNA2/NAM7 helicase-like C-terminal domain-containing protein</fullName>
    </recommendedName>
</protein>
<evidence type="ECO:0000256" key="3">
    <source>
        <dbReference type="ARBA" id="ARBA00022806"/>
    </source>
</evidence>
<dbReference type="SUPFAM" id="SSF52540">
    <property type="entry name" value="P-loop containing nucleoside triphosphate hydrolases"/>
    <property type="match status" value="1"/>
</dbReference>
<evidence type="ECO:0000256" key="4">
    <source>
        <dbReference type="ARBA" id="ARBA00022840"/>
    </source>
</evidence>
<keyword evidence="4" id="KW-0067">ATP-binding</keyword>
<reference evidence="6" key="1">
    <citation type="submission" date="2023-08" db="EMBL/GenBank/DDBJ databases">
        <authorList>
            <person name="Chen Y."/>
            <person name="Shah S."/>
            <person name="Dougan E. K."/>
            <person name="Thang M."/>
            <person name="Chan C."/>
        </authorList>
    </citation>
    <scope>NUCLEOTIDE SEQUENCE</scope>
</reference>
<keyword evidence="7" id="KW-1185">Reference proteome</keyword>
<keyword evidence="2" id="KW-0378">Hydrolase</keyword>
<dbReference type="Proteomes" id="UP001178507">
    <property type="component" value="Unassembled WGS sequence"/>
</dbReference>